<evidence type="ECO:0000256" key="3">
    <source>
        <dbReference type="ARBA" id="ARBA00019929"/>
    </source>
</evidence>
<accession>A0A0F7R568</accession>
<reference evidence="12" key="1">
    <citation type="submission" date="2014-10" db="EMBL/GenBank/DDBJ databases">
        <title>The plastid genome of Lepidodinium chlorophorum.</title>
        <authorList>
            <person name="Kamikawa R."/>
            <person name="Tanifuji G."/>
            <person name="Kawachi M."/>
            <person name="Miyashita M."/>
            <person name="Hashimoto T."/>
            <person name="Inagaki Y."/>
        </authorList>
    </citation>
    <scope>NUCLEOTIDE SEQUENCE</scope>
</reference>
<dbReference type="EMBL" id="LC008447">
    <property type="protein sequence ID" value="BAR72354.1"/>
    <property type="molecule type" value="Genomic_DNA"/>
</dbReference>
<keyword evidence="6 11" id="KW-0603">Photosystem I</keyword>
<comment type="function">
    <text evidence="1 11">May help in the organization of the PsaL subunit.</text>
</comment>
<feature type="transmembrane region" description="Helical" evidence="11">
    <location>
        <begin position="6"/>
        <end position="30"/>
    </location>
</feature>
<dbReference type="GO" id="GO:0015979">
    <property type="term" value="P:photosynthesis"/>
    <property type="evidence" value="ECO:0007669"/>
    <property type="project" value="UniProtKB-UniRule"/>
</dbReference>
<comment type="similarity">
    <text evidence="2 11">Belongs to the PsaI family.</text>
</comment>
<evidence type="ECO:0000256" key="11">
    <source>
        <dbReference type="HAMAP-Rule" id="MF_00431"/>
    </source>
</evidence>
<gene>
    <name evidence="11 12" type="primary">psaI</name>
</gene>
<evidence type="ECO:0000313" key="12">
    <source>
        <dbReference type="EMBL" id="BAR72354.1"/>
    </source>
</evidence>
<sequence>MFRTNLPSFFVPFVGLVFPRIVFRAFFVFIERNEYSDKLA</sequence>
<evidence type="ECO:0000256" key="6">
    <source>
        <dbReference type="ARBA" id="ARBA00022836"/>
    </source>
</evidence>
<evidence type="ECO:0000256" key="7">
    <source>
        <dbReference type="ARBA" id="ARBA00022989"/>
    </source>
</evidence>
<evidence type="ECO:0000256" key="8">
    <source>
        <dbReference type="ARBA" id="ARBA00023078"/>
    </source>
</evidence>
<evidence type="ECO:0000256" key="5">
    <source>
        <dbReference type="ARBA" id="ARBA00022692"/>
    </source>
</evidence>
<keyword evidence="9 11" id="KW-0472">Membrane</keyword>
<keyword evidence="7 11" id="KW-1133">Transmembrane helix</keyword>
<keyword evidence="8 11" id="KW-0793">Thylakoid</keyword>
<dbReference type="HAMAP" id="MF_00431">
    <property type="entry name" value="PSI_PsaI"/>
    <property type="match status" value="1"/>
</dbReference>
<dbReference type="GeneID" id="24286250"/>
<evidence type="ECO:0000256" key="10">
    <source>
        <dbReference type="ARBA" id="ARBA00046266"/>
    </source>
</evidence>
<keyword evidence="4 11" id="KW-0602">Photosynthesis</keyword>
<evidence type="ECO:0000256" key="4">
    <source>
        <dbReference type="ARBA" id="ARBA00022531"/>
    </source>
</evidence>
<dbReference type="InterPro" id="IPR036357">
    <property type="entry name" value="PSI_PsaI_sf"/>
</dbReference>
<name>A0A0F7R568_LEPCH</name>
<organism evidence="12">
    <name type="scientific">Lepidodinium chlorophorum</name>
    <name type="common">Dinoflagellate</name>
    <name type="synonym">Gymnodinium chlorophorum</name>
    <dbReference type="NCBI Taxonomy" id="107758"/>
    <lineage>
        <taxon>Eukaryota</taxon>
        <taxon>Sar</taxon>
        <taxon>Alveolata</taxon>
        <taxon>Dinophyceae</taxon>
        <taxon>Gymnodiniales</taxon>
        <taxon>Gymnodiniaceae</taxon>
        <taxon>Lepidodinium</taxon>
    </lineage>
</organism>
<comment type="subcellular location">
    <subcellularLocation>
        <location evidence="10">Plastid thylakoid membrane</location>
        <topology evidence="10">Single-pass membrane protein</topology>
    </subcellularLocation>
    <subcellularLocation>
        <location evidence="11">Plastid</location>
        <location evidence="11">Chloroplast thylakoid membrane</location>
        <topology evidence="11">Single-pass membrane protein</topology>
    </subcellularLocation>
</comment>
<dbReference type="GO" id="GO:0009522">
    <property type="term" value="C:photosystem I"/>
    <property type="evidence" value="ECO:0007669"/>
    <property type="project" value="UniProtKB-KW"/>
</dbReference>
<evidence type="ECO:0000256" key="9">
    <source>
        <dbReference type="ARBA" id="ARBA00023136"/>
    </source>
</evidence>
<dbReference type="InterPro" id="IPR001302">
    <property type="entry name" value="PSI_PsaI"/>
</dbReference>
<geneLocation type="chloroplast" evidence="12"/>
<dbReference type="AlphaFoldDB" id="A0A0F7R568"/>
<keyword evidence="5 11" id="KW-0812">Transmembrane</keyword>
<protein>
    <recommendedName>
        <fullName evidence="3 11">Photosystem I reaction center subunit VIII</fullName>
        <shortName evidence="11">PSI-I</shortName>
    </recommendedName>
</protein>
<evidence type="ECO:0000256" key="1">
    <source>
        <dbReference type="ARBA" id="ARBA00003541"/>
    </source>
</evidence>
<proteinExistence type="inferred from homology"/>
<dbReference type="RefSeq" id="YP_009139380.1">
    <property type="nucleotide sequence ID" value="NC_027093.1"/>
</dbReference>
<dbReference type="SUPFAM" id="SSF81540">
    <property type="entry name" value="Subunit VIII of photosystem I reaction centre, PsaI"/>
    <property type="match status" value="1"/>
</dbReference>
<keyword evidence="12" id="KW-0150">Chloroplast</keyword>
<evidence type="ECO:0000256" key="2">
    <source>
        <dbReference type="ARBA" id="ARBA00005252"/>
    </source>
</evidence>
<keyword evidence="12" id="KW-0934">Plastid</keyword>
<dbReference type="GO" id="GO:0009535">
    <property type="term" value="C:chloroplast thylakoid membrane"/>
    <property type="evidence" value="ECO:0007669"/>
    <property type="project" value="UniProtKB-SubCell"/>
</dbReference>